<protein>
    <recommendedName>
        <fullName evidence="3">Glycosyltransferase</fullName>
    </recommendedName>
</protein>
<evidence type="ECO:0008006" key="3">
    <source>
        <dbReference type="Google" id="ProtNLM"/>
    </source>
</evidence>
<dbReference type="RefSeq" id="WP_303687283.1">
    <property type="nucleotide sequence ID" value="NZ_CAJXYO010000009.1"/>
</dbReference>
<name>A0A1Z8ARF2_9FLAO</name>
<dbReference type="Proteomes" id="UP000196102">
    <property type="component" value="Unassembled WGS sequence"/>
</dbReference>
<gene>
    <name evidence="1" type="ORF">A9Q93_09965</name>
</gene>
<comment type="caution">
    <text evidence="1">The sequence shown here is derived from an EMBL/GenBank/DDBJ whole genome shotgun (WGS) entry which is preliminary data.</text>
</comment>
<dbReference type="Gene3D" id="3.40.50.2000">
    <property type="entry name" value="Glycogen Phosphorylase B"/>
    <property type="match status" value="1"/>
</dbReference>
<sequence length="409" mass="47089">MKRLLVIGNNWPEPTTTAAGTRLLQLLKIFQSDGYEVHFASAAAKSDYSVDLTGLNITEQEIKLNNSSFDTYIQKLQPDVVLYDRFMMEEQYSWRVKENAPHTKHILDTEDLHFLRKAREEAFKKNNKINLYTEVAMREIAAIHRCDLSLIISLTEYQLLLDAFDMDASKVFYIPFLIDQKEILAAREKATTFSERSHMVMIGNSLHKPNYDAIFYMRNFIWPKIRKNNPNVEVHVYGAYQNQAIYQLNDIQLGFIIKGYAVDAVETISKYRLLLAPLRFGAGQKGKIFDAMKANTPVAMTSIAAEGMFNKSDTYGFVEDNPEAFASKCLEVYNNENDWCALSGKNLVIWEEFYSYSAFAKALLGRVQLLFSYKNNTTLEGSFSIQMLVYHSQKANKYLSKWIEEKNVD</sequence>
<dbReference type="AlphaFoldDB" id="A0A1Z8ARF2"/>
<dbReference type="SUPFAM" id="SSF53756">
    <property type="entry name" value="UDP-Glycosyltransferase/glycogen phosphorylase"/>
    <property type="match status" value="1"/>
</dbReference>
<reference evidence="2" key="1">
    <citation type="journal article" date="2017" name="Proc. Natl. Acad. Sci. U.S.A.">
        <title>Simulation of Deepwater Horizon oil plume reveals substrate specialization within a complex community of hydrocarbon-degraders.</title>
        <authorList>
            <person name="Hu P."/>
            <person name="Dubinsky E.A."/>
            <person name="Probst A.J."/>
            <person name="Wang J."/>
            <person name="Sieber C.M.K."/>
            <person name="Tom L.M."/>
            <person name="Gardinali P."/>
            <person name="Banfield J.F."/>
            <person name="Atlas R.M."/>
            <person name="Andersen G.L."/>
        </authorList>
    </citation>
    <scope>NUCLEOTIDE SEQUENCE [LARGE SCALE GENOMIC DNA]</scope>
</reference>
<accession>A0A1Z8ARF2</accession>
<evidence type="ECO:0000313" key="2">
    <source>
        <dbReference type="Proteomes" id="UP000196102"/>
    </source>
</evidence>
<proteinExistence type="predicted"/>
<organism evidence="1 2">
    <name type="scientific">Nonlabens dokdonensis</name>
    <dbReference type="NCBI Taxonomy" id="328515"/>
    <lineage>
        <taxon>Bacteria</taxon>
        <taxon>Pseudomonadati</taxon>
        <taxon>Bacteroidota</taxon>
        <taxon>Flavobacteriia</taxon>
        <taxon>Flavobacteriales</taxon>
        <taxon>Flavobacteriaceae</taxon>
        <taxon>Nonlabens</taxon>
    </lineage>
</organism>
<dbReference type="Pfam" id="PF13692">
    <property type="entry name" value="Glyco_trans_1_4"/>
    <property type="match status" value="1"/>
</dbReference>
<dbReference type="EMBL" id="MAAX01000154">
    <property type="protein sequence ID" value="OUS12919.1"/>
    <property type="molecule type" value="Genomic_DNA"/>
</dbReference>
<evidence type="ECO:0000313" key="1">
    <source>
        <dbReference type="EMBL" id="OUS12919.1"/>
    </source>
</evidence>